<dbReference type="AlphaFoldDB" id="A0A151I0L5"/>
<keyword evidence="1" id="KW-0175">Coiled coil</keyword>
<gene>
    <name evidence="2" type="ORF">ALC53_10216</name>
</gene>
<protein>
    <submittedName>
        <fullName evidence="2">Uncharacterized protein</fullName>
    </submittedName>
</protein>
<evidence type="ECO:0000256" key="1">
    <source>
        <dbReference type="SAM" id="Coils"/>
    </source>
</evidence>
<keyword evidence="3" id="KW-1185">Reference proteome</keyword>
<organism evidence="2 3">
    <name type="scientific">Atta colombica</name>
    <dbReference type="NCBI Taxonomy" id="520822"/>
    <lineage>
        <taxon>Eukaryota</taxon>
        <taxon>Metazoa</taxon>
        <taxon>Ecdysozoa</taxon>
        <taxon>Arthropoda</taxon>
        <taxon>Hexapoda</taxon>
        <taxon>Insecta</taxon>
        <taxon>Pterygota</taxon>
        <taxon>Neoptera</taxon>
        <taxon>Endopterygota</taxon>
        <taxon>Hymenoptera</taxon>
        <taxon>Apocrita</taxon>
        <taxon>Aculeata</taxon>
        <taxon>Formicoidea</taxon>
        <taxon>Formicidae</taxon>
        <taxon>Myrmicinae</taxon>
        <taxon>Atta</taxon>
    </lineage>
</organism>
<accession>A0A151I0L5</accession>
<reference evidence="2 3" key="1">
    <citation type="submission" date="2015-09" db="EMBL/GenBank/DDBJ databases">
        <title>Atta colombica WGS genome.</title>
        <authorList>
            <person name="Nygaard S."/>
            <person name="Hu H."/>
            <person name="Boomsma J."/>
            <person name="Zhang G."/>
        </authorList>
    </citation>
    <scope>NUCLEOTIDE SEQUENCE [LARGE SCALE GENOMIC DNA]</scope>
    <source>
        <strain evidence="2">Treedump-2</strain>
        <tissue evidence="2">Whole body</tissue>
    </source>
</reference>
<evidence type="ECO:0000313" key="3">
    <source>
        <dbReference type="Proteomes" id="UP000078540"/>
    </source>
</evidence>
<dbReference type="EMBL" id="KQ976606">
    <property type="protein sequence ID" value="KYM79321.1"/>
    <property type="molecule type" value="Genomic_DNA"/>
</dbReference>
<proteinExistence type="predicted"/>
<sequence length="76" mass="9171">MAEYLRKDNLGEGKRGKEVRTLFKLRCRNLEEGNKYWVFCGKGKDNLQHYVKECSEIKERFTKLEKDKEEILRKLC</sequence>
<dbReference type="Proteomes" id="UP000078540">
    <property type="component" value="Unassembled WGS sequence"/>
</dbReference>
<feature type="coiled-coil region" evidence="1">
    <location>
        <begin position="47"/>
        <end position="74"/>
    </location>
</feature>
<name>A0A151I0L5_9HYME</name>
<evidence type="ECO:0000313" key="2">
    <source>
        <dbReference type="EMBL" id="KYM79321.1"/>
    </source>
</evidence>